<dbReference type="SUPFAM" id="SSF55920">
    <property type="entry name" value="Creatinase/aminopeptidase"/>
    <property type="match status" value="1"/>
</dbReference>
<evidence type="ECO:0000259" key="1">
    <source>
        <dbReference type="Pfam" id="PF00557"/>
    </source>
</evidence>
<protein>
    <recommendedName>
        <fullName evidence="4">Peptidase M24 domain-containing protein</fullName>
    </recommendedName>
</protein>
<dbReference type="Pfam" id="PF01321">
    <property type="entry name" value="Creatinase_N"/>
    <property type="match status" value="1"/>
</dbReference>
<gene>
    <name evidence="3" type="ORF">METZ01_LOCUS174449</name>
</gene>
<dbReference type="EMBL" id="UINC01033006">
    <property type="protein sequence ID" value="SVB21595.1"/>
    <property type="molecule type" value="Genomic_DNA"/>
</dbReference>
<dbReference type="Gene3D" id="3.90.230.10">
    <property type="entry name" value="Creatinase/methionine aminopeptidase superfamily"/>
    <property type="match status" value="1"/>
</dbReference>
<evidence type="ECO:0000259" key="2">
    <source>
        <dbReference type="Pfam" id="PF01321"/>
    </source>
</evidence>
<dbReference type="InterPro" id="IPR000994">
    <property type="entry name" value="Pept_M24"/>
</dbReference>
<dbReference type="Gene3D" id="3.40.350.10">
    <property type="entry name" value="Creatinase/prolidase N-terminal domain"/>
    <property type="match status" value="1"/>
</dbReference>
<organism evidence="3">
    <name type="scientific">marine metagenome</name>
    <dbReference type="NCBI Taxonomy" id="408172"/>
    <lineage>
        <taxon>unclassified sequences</taxon>
        <taxon>metagenomes</taxon>
        <taxon>ecological metagenomes</taxon>
    </lineage>
</organism>
<dbReference type="AlphaFoldDB" id="A0A382C657"/>
<name>A0A382C657_9ZZZZ</name>
<dbReference type="InterPro" id="IPR050659">
    <property type="entry name" value="Peptidase_M24B"/>
</dbReference>
<dbReference type="PANTHER" id="PTHR46112:SF2">
    <property type="entry name" value="XAA-PRO AMINOPEPTIDASE P-RELATED"/>
    <property type="match status" value="1"/>
</dbReference>
<dbReference type="PANTHER" id="PTHR46112">
    <property type="entry name" value="AMINOPEPTIDASE"/>
    <property type="match status" value="1"/>
</dbReference>
<feature type="domain" description="Creatinase N-terminal" evidence="2">
    <location>
        <begin position="15"/>
        <end position="160"/>
    </location>
</feature>
<feature type="domain" description="Peptidase M24" evidence="1">
    <location>
        <begin position="168"/>
        <end position="374"/>
    </location>
</feature>
<evidence type="ECO:0000313" key="3">
    <source>
        <dbReference type="EMBL" id="SVB21595.1"/>
    </source>
</evidence>
<reference evidence="3" key="1">
    <citation type="submission" date="2018-05" db="EMBL/GenBank/DDBJ databases">
        <authorList>
            <person name="Lanie J.A."/>
            <person name="Ng W.-L."/>
            <person name="Kazmierczak K.M."/>
            <person name="Andrzejewski T.M."/>
            <person name="Davidsen T.M."/>
            <person name="Wayne K.J."/>
            <person name="Tettelin H."/>
            <person name="Glass J.I."/>
            <person name="Rusch D."/>
            <person name="Podicherti R."/>
            <person name="Tsui H.-C.T."/>
            <person name="Winkler M.E."/>
        </authorList>
    </citation>
    <scope>NUCLEOTIDE SEQUENCE</scope>
</reference>
<accession>A0A382C657</accession>
<dbReference type="CDD" id="cd01066">
    <property type="entry name" value="APP_MetAP"/>
    <property type="match status" value="1"/>
</dbReference>
<dbReference type="SUPFAM" id="SSF53092">
    <property type="entry name" value="Creatinase/prolidase N-terminal domain"/>
    <property type="match status" value="1"/>
</dbReference>
<dbReference type="InterPro" id="IPR029149">
    <property type="entry name" value="Creatin/AminoP/Spt16_N"/>
</dbReference>
<evidence type="ECO:0008006" key="4">
    <source>
        <dbReference type="Google" id="ProtNLM"/>
    </source>
</evidence>
<dbReference type="InterPro" id="IPR036005">
    <property type="entry name" value="Creatinase/aminopeptidase-like"/>
</dbReference>
<dbReference type="InterPro" id="IPR000587">
    <property type="entry name" value="Creatinase_N"/>
</dbReference>
<proteinExistence type="predicted"/>
<sequence length="395" mass="44576">MTYRKAFDSSEYKARLFKVKQRMNEKGFDMLICQDPANMCWLTGFDGWSFYTPQAVLVLLSEECPIWFGRKQDAKSATITTDIPESNIVPFSEPLVHHETLHPFDELCDYIKLKKWERTRIGVDFDAHYFTARAHKHLYTGLPNAKISDNKELVNWARLIKSPAELKYMREAGVICTNTMRHALDKIAPGVPQYEIIADIYKNQINGVDGKYGDYTGLCPLIQVGESTSTPHLTWSDEPLPKEGLVVLEIGAARRHYHAPLTRTAYIGNIPKEVTNLSSAIIEAGNRAFEVAKPGTTCAEVESIWQTEINKRGFEKKSRVGYSIGLNFPPDWGERTASLRVGDQTILEEGMCFHFQSGIWLDKLGAAISESIVIGKNGGERLCDVDRKLFHVAVQ</sequence>
<dbReference type="Pfam" id="PF00557">
    <property type="entry name" value="Peptidase_M24"/>
    <property type="match status" value="1"/>
</dbReference>